<gene>
    <name evidence="4" type="ORF">WG219_00970</name>
</gene>
<proteinExistence type="inferred from homology"/>
<dbReference type="Pfam" id="PF03573">
    <property type="entry name" value="OprD"/>
    <property type="match status" value="1"/>
</dbReference>
<dbReference type="PROSITE" id="PS51257">
    <property type="entry name" value="PROKAR_LIPOPROTEIN"/>
    <property type="match status" value="1"/>
</dbReference>
<dbReference type="PANTHER" id="PTHR34596">
    <property type="entry name" value="CHITOPORIN"/>
    <property type="match status" value="1"/>
</dbReference>
<evidence type="ECO:0000256" key="3">
    <source>
        <dbReference type="ARBA" id="ARBA00022729"/>
    </source>
</evidence>
<name>A0ABZ2RLN0_ECTME</name>
<evidence type="ECO:0000313" key="4">
    <source>
        <dbReference type="EMBL" id="WXL26094.1"/>
    </source>
</evidence>
<dbReference type="InterPro" id="IPR023614">
    <property type="entry name" value="Porin_dom_sf"/>
</dbReference>
<dbReference type="PANTHER" id="PTHR34596:SF2">
    <property type="entry name" value="CHITOPORIN"/>
    <property type="match status" value="1"/>
</dbReference>
<organism evidence="4 5">
    <name type="scientific">Ectopseudomonas mendocina</name>
    <name type="common">Pseudomonas mendocina</name>
    <dbReference type="NCBI Taxonomy" id="300"/>
    <lineage>
        <taxon>Bacteria</taxon>
        <taxon>Pseudomonadati</taxon>
        <taxon>Pseudomonadota</taxon>
        <taxon>Gammaproteobacteria</taxon>
        <taxon>Pseudomonadales</taxon>
        <taxon>Pseudomonadaceae</taxon>
        <taxon>Ectopseudomonas</taxon>
    </lineage>
</organism>
<reference evidence="4 5" key="1">
    <citation type="submission" date="2024-03" db="EMBL/GenBank/DDBJ databases">
        <title>Complete genome of BD2.</title>
        <authorList>
            <person name="Cao G."/>
        </authorList>
    </citation>
    <scope>NUCLEOTIDE SEQUENCE [LARGE SCALE GENOMIC DNA]</scope>
    <source>
        <strain evidence="4 5">BD2</strain>
    </source>
</reference>
<evidence type="ECO:0000256" key="2">
    <source>
        <dbReference type="ARBA" id="ARBA00022448"/>
    </source>
</evidence>
<dbReference type="Proteomes" id="UP001476583">
    <property type="component" value="Chromosome"/>
</dbReference>
<keyword evidence="3" id="KW-0732">Signal</keyword>
<evidence type="ECO:0000313" key="5">
    <source>
        <dbReference type="Proteomes" id="UP001476583"/>
    </source>
</evidence>
<evidence type="ECO:0000256" key="1">
    <source>
        <dbReference type="ARBA" id="ARBA00009075"/>
    </source>
</evidence>
<dbReference type="InterPro" id="IPR005318">
    <property type="entry name" value="OM_porin_bac"/>
</dbReference>
<dbReference type="Gene3D" id="2.40.160.10">
    <property type="entry name" value="Porin"/>
    <property type="match status" value="1"/>
</dbReference>
<accession>A0ABZ2RLN0</accession>
<comment type="similarity">
    <text evidence="1">Belongs to the outer membrane porin (Opr) (TC 1.B.25) family.</text>
</comment>
<sequence length="450" mass="49425">MKNSTQWLVSLMAACTQTALGSGFIEDSKIDLNLRNFYFNNDNRESQRQIGHKAYAGQHEEWGQAFILSANSGFTQGTVGFGLDALGMFGMRLDGGGSADKSGINRTPGQLFPLDSDGSVVENFSRLGLTAKAKVAQTEVRYGTLQPRMPILVSNDGRLLPQTFEGTQLTSRDIDNLTLTAGLIEQVMGRSSSDHTGLAVSGGSQESNHLWFSGADWAIKPGLQAQYYFANLDDYYRQHFVGLTQQWSISDEQNLKLDLRYFRTTADGANASASGRATGFRVNGYTEDGQGEIDNHTWSVAMTHSYGAHTLLMGYQQVSDKSAFVQANQGSLDNDKGAGGASVYLLTDRQLHNFTRAGERTTFAEYSHDFADLGLPGLKASVAYLRGTHIQQISGGGQQEWERDFRLDYTLQSGLFKGVNLSWRNASLRSQTVANTDQNRFITSYSIPLL</sequence>
<keyword evidence="5" id="KW-1185">Reference proteome</keyword>
<keyword evidence="2" id="KW-0813">Transport</keyword>
<dbReference type="EMBL" id="CP148074">
    <property type="protein sequence ID" value="WXL26094.1"/>
    <property type="molecule type" value="Genomic_DNA"/>
</dbReference>
<protein>
    <submittedName>
        <fullName evidence="4">OprD family porin</fullName>
    </submittedName>
</protein>